<dbReference type="AlphaFoldDB" id="A0A1V4QE91"/>
<dbReference type="GO" id="GO:0006508">
    <property type="term" value="P:proteolysis"/>
    <property type="evidence" value="ECO:0007669"/>
    <property type="project" value="InterPro"/>
</dbReference>
<organism evidence="1 2">
    <name type="scientific">candidate division WOR-3 bacterium 4484_100</name>
    <dbReference type="NCBI Taxonomy" id="1936077"/>
    <lineage>
        <taxon>Bacteria</taxon>
        <taxon>Bacteria division WOR-3</taxon>
    </lineage>
</organism>
<dbReference type="InterPro" id="IPR032466">
    <property type="entry name" value="Metal_Hydrolase"/>
</dbReference>
<dbReference type="PANTHER" id="PTHR10443">
    <property type="entry name" value="MICROSOMAL DIPEPTIDASE"/>
    <property type="match status" value="1"/>
</dbReference>
<dbReference type="PROSITE" id="PS51365">
    <property type="entry name" value="RENAL_DIPEPTIDASE_2"/>
    <property type="match status" value="1"/>
</dbReference>
<reference evidence="2" key="1">
    <citation type="submission" date="2017-01" db="EMBL/GenBank/DDBJ databases">
        <title>Novel pathways for hydrocarbon cycling and metabolic interdependencies in hydrothermal sediment communities.</title>
        <authorList>
            <person name="Dombrowski N."/>
            <person name="Seitz K."/>
            <person name="Teske A."/>
            <person name="Baker B."/>
        </authorList>
    </citation>
    <scope>NUCLEOTIDE SEQUENCE [LARGE SCALE GENOMIC DNA]</scope>
</reference>
<evidence type="ECO:0000313" key="2">
    <source>
        <dbReference type="Proteomes" id="UP000191663"/>
    </source>
</evidence>
<evidence type="ECO:0008006" key="3">
    <source>
        <dbReference type="Google" id="ProtNLM"/>
    </source>
</evidence>
<dbReference type="Proteomes" id="UP000191663">
    <property type="component" value="Unassembled WGS sequence"/>
</dbReference>
<comment type="caution">
    <text evidence="1">The sequence shown here is derived from an EMBL/GenBank/DDBJ whole genome shotgun (WGS) entry which is preliminary data.</text>
</comment>
<dbReference type="PANTHER" id="PTHR10443:SF12">
    <property type="entry name" value="DIPEPTIDASE"/>
    <property type="match status" value="1"/>
</dbReference>
<proteinExistence type="predicted"/>
<name>A0A1V4QE91_UNCW3</name>
<dbReference type="Pfam" id="PF01244">
    <property type="entry name" value="Peptidase_M19"/>
    <property type="match status" value="1"/>
</dbReference>
<evidence type="ECO:0000313" key="1">
    <source>
        <dbReference type="EMBL" id="OPX17542.1"/>
    </source>
</evidence>
<dbReference type="InterPro" id="IPR008257">
    <property type="entry name" value="Pept_M19"/>
</dbReference>
<dbReference type="GO" id="GO:0070573">
    <property type="term" value="F:metallodipeptidase activity"/>
    <property type="evidence" value="ECO:0007669"/>
    <property type="project" value="InterPro"/>
</dbReference>
<sequence length="295" mass="33499">MKNRNYLVFDLHCDTPINLYRQRFGHILPEQLIKQHYLGAVFAHFVYPRTKYPFVTAIKLISSTIHYIERADRLQIVKSPAEIKKNMVNIILGVEGGHIFDNTIKQVEVLYNTGVRVFTITWNNSNQLACSALNDDKKGLTKRGKSFIHKMKNYKLIIDLSHASTRTVLDICDLTDNGVIASHSCIRSLNPTYLRNIDDRAIKAIAERGGVVGINFSRYHLGEHSVFEHIDYLVNKYGIDVAGLGSDFDGITDPVITSPSAIQHLAEELNDKGYKSSDIEKIFSKNFLRVFSELK</sequence>
<dbReference type="SUPFAM" id="SSF51556">
    <property type="entry name" value="Metallo-dependent hydrolases"/>
    <property type="match status" value="1"/>
</dbReference>
<gene>
    <name evidence="1" type="ORF">BXT86_05975</name>
</gene>
<protein>
    <recommendedName>
        <fullName evidence="3">Peptidase</fullName>
    </recommendedName>
</protein>
<dbReference type="EMBL" id="MUKB01000111">
    <property type="protein sequence ID" value="OPX17542.1"/>
    <property type="molecule type" value="Genomic_DNA"/>
</dbReference>
<accession>A0A1V4QE91</accession>
<dbReference type="Gene3D" id="3.20.20.140">
    <property type="entry name" value="Metal-dependent hydrolases"/>
    <property type="match status" value="1"/>
</dbReference>